<reference evidence="9 10" key="1">
    <citation type="submission" date="2020-08" db="EMBL/GenBank/DDBJ databases">
        <title>Genomic Encyclopedia of Type Strains, Phase IV (KMG-IV): sequencing the most valuable type-strain genomes for metagenomic binning, comparative biology and taxonomic classification.</title>
        <authorList>
            <person name="Goeker M."/>
        </authorList>
    </citation>
    <scope>NUCLEOTIDE SEQUENCE [LARGE SCALE GENOMIC DNA]</scope>
    <source>
        <strain evidence="9 10">DSM 17075</strain>
    </source>
</reference>
<evidence type="ECO:0000256" key="7">
    <source>
        <dbReference type="ARBA" id="ARBA00023136"/>
    </source>
</evidence>
<evidence type="ECO:0000256" key="8">
    <source>
        <dbReference type="SAM" id="Phobius"/>
    </source>
</evidence>
<evidence type="ECO:0000313" key="10">
    <source>
        <dbReference type="Proteomes" id="UP000559598"/>
    </source>
</evidence>
<dbReference type="PANTHER" id="PTHR34975:SF2">
    <property type="entry name" value="SPORE GERMINATION PROTEIN A2"/>
    <property type="match status" value="1"/>
</dbReference>
<dbReference type="EMBL" id="JACIDE010000009">
    <property type="protein sequence ID" value="MBB4073896.1"/>
    <property type="molecule type" value="Genomic_DNA"/>
</dbReference>
<dbReference type="AlphaFoldDB" id="A0A840DXZ1"/>
<feature type="transmembrane region" description="Helical" evidence="8">
    <location>
        <begin position="43"/>
        <end position="60"/>
    </location>
</feature>
<name>A0A840DXZ1_9BACL</name>
<protein>
    <submittedName>
        <fullName evidence="9">Spore germination protein (Amino acid permease)</fullName>
    </submittedName>
</protein>
<dbReference type="Proteomes" id="UP000559598">
    <property type="component" value="Unassembled WGS sequence"/>
</dbReference>
<keyword evidence="7 8" id="KW-0472">Membrane</keyword>
<dbReference type="InterPro" id="IPR004761">
    <property type="entry name" value="Spore_GerAB"/>
</dbReference>
<feature type="transmembrane region" description="Helical" evidence="8">
    <location>
        <begin position="334"/>
        <end position="352"/>
    </location>
</feature>
<dbReference type="GO" id="GO:0016020">
    <property type="term" value="C:membrane"/>
    <property type="evidence" value="ECO:0007669"/>
    <property type="project" value="UniProtKB-SubCell"/>
</dbReference>
<sequence>MSDRLNTLQLLFMFMLAIGFTSHVVAIPVLLETAHRDAWLSEVLALLFVPVFLIVPYFFMKQSKQAPLFLWLKTEFGSSIAYFFSILSSGYLLVTSCITMKDTVTFTTTSYLTTTPNIVILLMLVLLCFWDAYCGIHSIAKTSFVILPVVLCLGVFVALATIPQKDYSLLRPFLEDGWRPVFQGILPSLLGGTELVLLLFMQQYVRPNISFRSFLLIGVLCASLAIGPTIGAIIEFGPEEATKLRYPAFEQWRLVTLGTFIEHLDFLSIYQWLSGAFIRISLATTLILELFHVRSQKGRAWMLVAIYLGIVAFSLAPMSDTRFFQWLSLYTSRGALYLFALSLLLSLLALLSKLRKKRLEEKENGM</sequence>
<keyword evidence="6 8" id="KW-1133">Transmembrane helix</keyword>
<evidence type="ECO:0000256" key="2">
    <source>
        <dbReference type="ARBA" id="ARBA00007998"/>
    </source>
</evidence>
<dbReference type="GO" id="GO:0009847">
    <property type="term" value="P:spore germination"/>
    <property type="evidence" value="ECO:0007669"/>
    <property type="project" value="InterPro"/>
</dbReference>
<dbReference type="RefSeq" id="WP_183184219.1">
    <property type="nucleotide sequence ID" value="NZ_BMNP01000008.1"/>
</dbReference>
<accession>A0A840DXZ1</accession>
<keyword evidence="3" id="KW-0813">Transport</keyword>
<organism evidence="9 10">
    <name type="scientific">Anoxybacteroides voinovskiense</name>
    <dbReference type="NCBI Taxonomy" id="230470"/>
    <lineage>
        <taxon>Bacteria</taxon>
        <taxon>Bacillati</taxon>
        <taxon>Bacillota</taxon>
        <taxon>Bacilli</taxon>
        <taxon>Bacillales</taxon>
        <taxon>Anoxybacillaceae</taxon>
        <taxon>Anoxybacteroides</taxon>
    </lineage>
</organism>
<evidence type="ECO:0000256" key="4">
    <source>
        <dbReference type="ARBA" id="ARBA00022544"/>
    </source>
</evidence>
<dbReference type="NCBIfam" id="TIGR00912">
    <property type="entry name" value="2A0309"/>
    <property type="match status" value="1"/>
</dbReference>
<feature type="transmembrane region" description="Helical" evidence="8">
    <location>
        <begin position="80"/>
        <end position="98"/>
    </location>
</feature>
<feature type="transmembrane region" description="Helical" evidence="8">
    <location>
        <begin position="300"/>
        <end position="319"/>
    </location>
</feature>
<evidence type="ECO:0000256" key="5">
    <source>
        <dbReference type="ARBA" id="ARBA00022692"/>
    </source>
</evidence>
<comment type="subcellular location">
    <subcellularLocation>
        <location evidence="1">Membrane</location>
        <topology evidence="1">Multi-pass membrane protein</topology>
    </subcellularLocation>
</comment>
<keyword evidence="5 8" id="KW-0812">Transmembrane</keyword>
<keyword evidence="10" id="KW-1185">Reference proteome</keyword>
<evidence type="ECO:0000256" key="6">
    <source>
        <dbReference type="ARBA" id="ARBA00022989"/>
    </source>
</evidence>
<feature type="transmembrane region" description="Helical" evidence="8">
    <location>
        <begin position="269"/>
        <end position="288"/>
    </location>
</feature>
<keyword evidence="4" id="KW-0309">Germination</keyword>
<evidence type="ECO:0000256" key="3">
    <source>
        <dbReference type="ARBA" id="ARBA00022448"/>
    </source>
</evidence>
<feature type="transmembrane region" description="Helical" evidence="8">
    <location>
        <begin position="182"/>
        <end position="201"/>
    </location>
</feature>
<dbReference type="Pfam" id="PF03845">
    <property type="entry name" value="Spore_permease"/>
    <property type="match status" value="1"/>
</dbReference>
<comment type="caution">
    <text evidence="9">The sequence shown here is derived from an EMBL/GenBank/DDBJ whole genome shotgun (WGS) entry which is preliminary data.</text>
</comment>
<evidence type="ECO:0000256" key="1">
    <source>
        <dbReference type="ARBA" id="ARBA00004141"/>
    </source>
</evidence>
<feature type="transmembrane region" description="Helical" evidence="8">
    <location>
        <begin position="118"/>
        <end position="136"/>
    </location>
</feature>
<gene>
    <name evidence="9" type="ORF">GGR02_001659</name>
</gene>
<feature type="transmembrane region" description="Helical" evidence="8">
    <location>
        <begin position="213"/>
        <end position="234"/>
    </location>
</feature>
<evidence type="ECO:0000313" key="9">
    <source>
        <dbReference type="EMBL" id="MBB4073896.1"/>
    </source>
</evidence>
<comment type="similarity">
    <text evidence="2">Belongs to the amino acid-polyamine-organocation (APC) superfamily. Spore germination protein (SGP) (TC 2.A.3.9) family.</text>
</comment>
<feature type="transmembrane region" description="Helical" evidence="8">
    <location>
        <begin position="12"/>
        <end position="31"/>
    </location>
</feature>
<dbReference type="PANTHER" id="PTHR34975">
    <property type="entry name" value="SPORE GERMINATION PROTEIN A2"/>
    <property type="match status" value="1"/>
</dbReference>
<feature type="transmembrane region" description="Helical" evidence="8">
    <location>
        <begin position="143"/>
        <end position="162"/>
    </location>
</feature>
<proteinExistence type="inferred from homology"/>